<protein>
    <recommendedName>
        <fullName evidence="9">Nitrous-oxide reductase</fullName>
        <ecNumber evidence="8">1.7.2.4</ecNumber>
    </recommendedName>
    <alternativeName>
        <fullName evidence="12">N(2)OR</fullName>
    </alternativeName>
    <alternativeName>
        <fullName evidence="13">N2O reductase</fullName>
    </alternativeName>
</protein>
<comment type="pathway">
    <text evidence="4">Nitrogen metabolism; nitrate reduction (denitrification); dinitrogen from nitrate: step 4/4.</text>
</comment>
<dbReference type="SUPFAM" id="SSF49503">
    <property type="entry name" value="Cupredoxins"/>
    <property type="match status" value="1"/>
</dbReference>
<evidence type="ECO:0000256" key="5">
    <source>
        <dbReference type="ARBA" id="ARBA00006790"/>
    </source>
</evidence>
<evidence type="ECO:0000256" key="4">
    <source>
        <dbReference type="ARBA" id="ARBA00004779"/>
    </source>
</evidence>
<reference evidence="16 17" key="1">
    <citation type="submission" date="2020-05" db="EMBL/GenBank/DDBJ databases">
        <title>Genomic Encyclopedia of Type Strains, Phase IV (KMG-V): Genome sequencing to study the core and pangenomes of soil and plant-associated prokaryotes.</title>
        <authorList>
            <person name="Whitman W."/>
        </authorList>
    </citation>
    <scope>NUCLEOTIDE SEQUENCE [LARGE SCALE GENOMIC DNA]</scope>
    <source>
        <strain evidence="16 17">C29</strain>
    </source>
</reference>
<keyword evidence="10" id="KW-0479">Metal-binding</keyword>
<evidence type="ECO:0000256" key="9">
    <source>
        <dbReference type="ARBA" id="ARBA00016560"/>
    </source>
</evidence>
<feature type="domain" description="Cytochrome oxidase subunit II copper A binding" evidence="15">
    <location>
        <begin position="1"/>
        <end position="135"/>
    </location>
</feature>
<evidence type="ECO:0000256" key="13">
    <source>
        <dbReference type="ARBA" id="ARBA00032847"/>
    </source>
</evidence>
<evidence type="ECO:0000256" key="14">
    <source>
        <dbReference type="ARBA" id="ARBA00049555"/>
    </source>
</evidence>
<evidence type="ECO:0000256" key="1">
    <source>
        <dbReference type="ARBA" id="ARBA00001913"/>
    </source>
</evidence>
<dbReference type="InterPro" id="IPR051403">
    <property type="entry name" value="NosZ/Cyto_c_oxidase_sub2"/>
</dbReference>
<dbReference type="EC" id="1.7.2.4" evidence="8"/>
<evidence type="ECO:0000256" key="11">
    <source>
        <dbReference type="ARBA" id="ARBA00023008"/>
    </source>
</evidence>
<comment type="caution">
    <text evidence="16">The sequence shown here is derived from an EMBL/GenBank/DDBJ whole genome shotgun (WGS) entry which is preliminary data.</text>
</comment>
<keyword evidence="16" id="KW-0560">Oxidoreductase</keyword>
<dbReference type="PRINTS" id="PR01166">
    <property type="entry name" value="CYCOXIDASEII"/>
</dbReference>
<evidence type="ECO:0000256" key="12">
    <source>
        <dbReference type="ARBA" id="ARBA00031077"/>
    </source>
</evidence>
<dbReference type="PANTHER" id="PTHR42838:SF2">
    <property type="entry name" value="NITROUS-OXIDE REDUCTASE"/>
    <property type="match status" value="1"/>
</dbReference>
<keyword evidence="11" id="KW-0186">Copper</keyword>
<comment type="cofactor">
    <cofactor evidence="1">
        <name>Ca(2+)</name>
        <dbReference type="ChEBI" id="CHEBI:29108"/>
    </cofactor>
</comment>
<dbReference type="InterPro" id="IPR006311">
    <property type="entry name" value="TAT_signal"/>
</dbReference>
<dbReference type="EMBL" id="JABSNM010000009">
    <property type="protein sequence ID" value="NRT56611.1"/>
    <property type="molecule type" value="Genomic_DNA"/>
</dbReference>
<dbReference type="PROSITE" id="PS51318">
    <property type="entry name" value="TAT"/>
    <property type="match status" value="1"/>
</dbReference>
<evidence type="ECO:0000256" key="7">
    <source>
        <dbReference type="ARBA" id="ARBA00011738"/>
    </source>
</evidence>
<comment type="similarity">
    <text evidence="6">Belongs to the NosZ family.</text>
</comment>
<keyword evidence="17" id="KW-1185">Reference proteome</keyword>
<name>A0ABX2G2U7_9BURK</name>
<comment type="subunit">
    <text evidence="7">Homodimer.</text>
</comment>
<comment type="subcellular location">
    <subcellularLocation>
        <location evidence="3">Periplasm</location>
    </subcellularLocation>
</comment>
<sequence length="135" mass="14543">MSRTSSRRRWLRLALASAGSAGGLLALGGSMRSALAQPAAAAGPVREVEVTARRFEYLPNEIVLKAGEPVVLLVRSLDFVHGMNFPVLGLRADLVPGRITRVEIPAQRPGVIDFVCDNFCGDGHEEMHGRLVVRA</sequence>
<dbReference type="PROSITE" id="PS50857">
    <property type="entry name" value="COX2_CUA"/>
    <property type="match status" value="1"/>
</dbReference>
<proteinExistence type="inferred from homology"/>
<dbReference type="Gene3D" id="2.60.40.420">
    <property type="entry name" value="Cupredoxins - blue copper proteins"/>
    <property type="match status" value="1"/>
</dbReference>
<evidence type="ECO:0000259" key="15">
    <source>
        <dbReference type="PROSITE" id="PS50857"/>
    </source>
</evidence>
<comment type="function">
    <text evidence="2">Nitrous-oxide reductase is part of a bacterial respiratory system which is activated under anaerobic conditions in the presence of nitrate or nitrous oxide.</text>
</comment>
<dbReference type="Pfam" id="PF00116">
    <property type="entry name" value="COX2"/>
    <property type="match status" value="1"/>
</dbReference>
<dbReference type="GO" id="GO:0016491">
    <property type="term" value="F:oxidoreductase activity"/>
    <property type="evidence" value="ECO:0007669"/>
    <property type="project" value="UniProtKB-KW"/>
</dbReference>
<dbReference type="Proteomes" id="UP001516061">
    <property type="component" value="Unassembled WGS sequence"/>
</dbReference>
<accession>A0ABX2G2U7</accession>
<dbReference type="PANTHER" id="PTHR42838">
    <property type="entry name" value="CYTOCHROME C OXIDASE SUBUNIT II"/>
    <property type="match status" value="1"/>
</dbReference>
<evidence type="ECO:0000313" key="17">
    <source>
        <dbReference type="Proteomes" id="UP001516061"/>
    </source>
</evidence>
<evidence type="ECO:0000256" key="3">
    <source>
        <dbReference type="ARBA" id="ARBA00004418"/>
    </source>
</evidence>
<dbReference type="InterPro" id="IPR008972">
    <property type="entry name" value="Cupredoxin"/>
</dbReference>
<evidence type="ECO:0000256" key="10">
    <source>
        <dbReference type="ARBA" id="ARBA00022723"/>
    </source>
</evidence>
<evidence type="ECO:0000256" key="8">
    <source>
        <dbReference type="ARBA" id="ARBA00011896"/>
    </source>
</evidence>
<comment type="catalytic activity">
    <reaction evidence="14">
        <text>N2 + 2 Fe(III)-[cytochrome c] + H2O = nitrous oxide + 2 Fe(II)-[cytochrome c] + 2 H(+)</text>
        <dbReference type="Rhea" id="RHEA:43108"/>
        <dbReference type="Rhea" id="RHEA-COMP:10350"/>
        <dbReference type="Rhea" id="RHEA-COMP:14399"/>
        <dbReference type="ChEBI" id="CHEBI:15377"/>
        <dbReference type="ChEBI" id="CHEBI:15378"/>
        <dbReference type="ChEBI" id="CHEBI:17045"/>
        <dbReference type="ChEBI" id="CHEBI:17997"/>
        <dbReference type="ChEBI" id="CHEBI:29033"/>
        <dbReference type="ChEBI" id="CHEBI:29034"/>
        <dbReference type="EC" id="1.7.2.4"/>
    </reaction>
</comment>
<dbReference type="InterPro" id="IPR002429">
    <property type="entry name" value="CcO_II-like_C"/>
</dbReference>
<evidence type="ECO:0000256" key="6">
    <source>
        <dbReference type="ARBA" id="ARBA00010372"/>
    </source>
</evidence>
<organism evidence="16 17">
    <name type="scientific">Sphaerotilus uruguayifluvii</name>
    <dbReference type="NCBI Taxonomy" id="2735897"/>
    <lineage>
        <taxon>Bacteria</taxon>
        <taxon>Pseudomonadati</taxon>
        <taxon>Pseudomonadota</taxon>
        <taxon>Betaproteobacteria</taxon>
        <taxon>Burkholderiales</taxon>
        <taxon>Sphaerotilaceae</taxon>
        <taxon>Sphaerotilus</taxon>
    </lineage>
</organism>
<comment type="similarity">
    <text evidence="5">In the C-terminal section; belongs to the cytochrome c oxidase subunit 2 family.</text>
</comment>
<evidence type="ECO:0000256" key="2">
    <source>
        <dbReference type="ARBA" id="ARBA00003034"/>
    </source>
</evidence>
<gene>
    <name evidence="16" type="ORF">HNQ01_002354</name>
</gene>
<evidence type="ECO:0000313" key="16">
    <source>
        <dbReference type="EMBL" id="NRT56611.1"/>
    </source>
</evidence>